<sequence>IHEIVGLKKNFNSGCICRWCYAKTEEIQDERNFDVNNFAKRTKESWEENLKSNSLEFGIKRPYIFYTLNSFEISKSLPPDVMHDLHEGILPCFLQKFFEKICSINERNVYKQKYKAIKWKYGDFSYSDQNIPIIKGKAAKVFELCDYPKYLEKIVVNRLCGRFNTEEMQRLLKNTSIDFYKDYKLYVDNIFPKLHYLCHYSDLMATFGPLWKFSTMRYERKHNYFKQLAQKIRNSINITLSLSERHSRLQRICLKYPKIANNILHFNAAPHIENEVDDENLIEVKKIFLCEIQIETVDATETLHRIHASRYVSRRFILPLFSYEIQDINESFVLKYYDILNFRCHSAFSYKDKICIPKICEV</sequence>
<dbReference type="AlphaFoldDB" id="A0A3S3NBC6"/>
<feature type="non-terminal residue" evidence="1">
    <location>
        <position position="1"/>
    </location>
</feature>
<dbReference type="EMBL" id="NCKU01015628">
    <property type="protein sequence ID" value="RWR99342.1"/>
    <property type="molecule type" value="Genomic_DNA"/>
</dbReference>
<proteinExistence type="predicted"/>
<dbReference type="Proteomes" id="UP000285301">
    <property type="component" value="Unassembled WGS sequence"/>
</dbReference>
<organism evidence="1 2">
    <name type="scientific">Dinothrombium tinctorium</name>
    <dbReference type="NCBI Taxonomy" id="1965070"/>
    <lineage>
        <taxon>Eukaryota</taxon>
        <taxon>Metazoa</taxon>
        <taxon>Ecdysozoa</taxon>
        <taxon>Arthropoda</taxon>
        <taxon>Chelicerata</taxon>
        <taxon>Arachnida</taxon>
        <taxon>Acari</taxon>
        <taxon>Acariformes</taxon>
        <taxon>Trombidiformes</taxon>
        <taxon>Prostigmata</taxon>
        <taxon>Anystina</taxon>
        <taxon>Parasitengona</taxon>
        <taxon>Trombidioidea</taxon>
        <taxon>Trombidiidae</taxon>
        <taxon>Dinothrombium</taxon>
    </lineage>
</organism>
<gene>
    <name evidence="1" type="ORF">B4U79_06268</name>
</gene>
<feature type="non-terminal residue" evidence="1">
    <location>
        <position position="362"/>
    </location>
</feature>
<evidence type="ECO:0000313" key="2">
    <source>
        <dbReference type="Proteomes" id="UP000285301"/>
    </source>
</evidence>
<accession>A0A3S3NBC6</accession>
<comment type="caution">
    <text evidence="1">The sequence shown here is derived from an EMBL/GenBank/DDBJ whole genome shotgun (WGS) entry which is preliminary data.</text>
</comment>
<keyword evidence="2" id="KW-1185">Reference proteome</keyword>
<dbReference type="STRING" id="1965070.A0A3S3NBC6"/>
<evidence type="ECO:0000313" key="1">
    <source>
        <dbReference type="EMBL" id="RWR99342.1"/>
    </source>
</evidence>
<name>A0A3S3NBC6_9ACAR</name>
<protein>
    <submittedName>
        <fullName evidence="1">Uncharacterized protein</fullName>
    </submittedName>
</protein>
<dbReference type="OrthoDB" id="10056610at2759"/>
<reference evidence="1 2" key="1">
    <citation type="journal article" date="2018" name="Gigascience">
        <title>Genomes of trombidid mites reveal novel predicted allergens and laterally-transferred genes associated with secondary metabolism.</title>
        <authorList>
            <person name="Dong X."/>
            <person name="Chaisiri K."/>
            <person name="Xia D."/>
            <person name="Armstrong S.D."/>
            <person name="Fang Y."/>
            <person name="Donnelly M.J."/>
            <person name="Kadowaki T."/>
            <person name="McGarry J.W."/>
            <person name="Darby A.C."/>
            <person name="Makepeace B.L."/>
        </authorList>
    </citation>
    <scope>NUCLEOTIDE SEQUENCE [LARGE SCALE GENOMIC DNA]</scope>
    <source>
        <strain evidence="1">UoL-WK</strain>
    </source>
</reference>